<reference evidence="2" key="1">
    <citation type="journal article" date="2022" name="Mol. Ecol. Resour.">
        <title>The genomes of chicory, endive, great burdock and yacon provide insights into Asteraceae palaeo-polyploidization history and plant inulin production.</title>
        <authorList>
            <person name="Fan W."/>
            <person name="Wang S."/>
            <person name="Wang H."/>
            <person name="Wang A."/>
            <person name="Jiang F."/>
            <person name="Liu H."/>
            <person name="Zhao H."/>
            <person name="Xu D."/>
            <person name="Zhang Y."/>
        </authorList>
    </citation>
    <scope>NUCLEOTIDE SEQUENCE [LARGE SCALE GENOMIC DNA]</scope>
    <source>
        <strain evidence="2">cv. Yunnan</strain>
    </source>
</reference>
<gene>
    <name evidence="1" type="ORF">L1987_32994</name>
</gene>
<reference evidence="1 2" key="2">
    <citation type="journal article" date="2022" name="Mol. Ecol. Resour.">
        <title>The genomes of chicory, endive, great burdock and yacon provide insights into Asteraceae paleo-polyploidization history and plant inulin production.</title>
        <authorList>
            <person name="Fan W."/>
            <person name="Wang S."/>
            <person name="Wang H."/>
            <person name="Wang A."/>
            <person name="Jiang F."/>
            <person name="Liu H."/>
            <person name="Zhao H."/>
            <person name="Xu D."/>
            <person name="Zhang Y."/>
        </authorList>
    </citation>
    <scope>NUCLEOTIDE SEQUENCE [LARGE SCALE GENOMIC DNA]</scope>
    <source>
        <strain evidence="2">cv. Yunnan</strain>
        <tissue evidence="1">Leaves</tissue>
    </source>
</reference>
<evidence type="ECO:0000313" key="2">
    <source>
        <dbReference type="Proteomes" id="UP001056120"/>
    </source>
</evidence>
<keyword evidence="2" id="KW-1185">Reference proteome</keyword>
<organism evidence="1 2">
    <name type="scientific">Smallanthus sonchifolius</name>
    <dbReference type="NCBI Taxonomy" id="185202"/>
    <lineage>
        <taxon>Eukaryota</taxon>
        <taxon>Viridiplantae</taxon>
        <taxon>Streptophyta</taxon>
        <taxon>Embryophyta</taxon>
        <taxon>Tracheophyta</taxon>
        <taxon>Spermatophyta</taxon>
        <taxon>Magnoliopsida</taxon>
        <taxon>eudicotyledons</taxon>
        <taxon>Gunneridae</taxon>
        <taxon>Pentapetalae</taxon>
        <taxon>asterids</taxon>
        <taxon>campanulids</taxon>
        <taxon>Asterales</taxon>
        <taxon>Asteraceae</taxon>
        <taxon>Asteroideae</taxon>
        <taxon>Heliantheae alliance</taxon>
        <taxon>Millerieae</taxon>
        <taxon>Smallanthus</taxon>
    </lineage>
</organism>
<comment type="caution">
    <text evidence="1">The sequence shown here is derived from an EMBL/GenBank/DDBJ whole genome shotgun (WGS) entry which is preliminary data.</text>
</comment>
<protein>
    <submittedName>
        <fullName evidence="1">Uncharacterized protein</fullName>
    </submittedName>
</protein>
<dbReference type="EMBL" id="CM042028">
    <property type="protein sequence ID" value="KAI3797731.1"/>
    <property type="molecule type" value="Genomic_DNA"/>
</dbReference>
<proteinExistence type="predicted"/>
<evidence type="ECO:0000313" key="1">
    <source>
        <dbReference type="EMBL" id="KAI3797731.1"/>
    </source>
</evidence>
<accession>A0ACB9HR01</accession>
<dbReference type="Proteomes" id="UP001056120">
    <property type="component" value="Linkage Group LG11"/>
</dbReference>
<sequence>MDSKRFQAATTTTISAIPSPVSMMKDRMERLVAFPFVTGCVSAASVAVCVQHGRRSKEDIDPSHMVCRSFGIPKDQKDEEGAPTSSDNMMKSSFRFTSLSKPNVSIGLQRLTKSIKSLSQSLVFKDDMEMEMEMEIGLPTDVKHVAHVGFDGSVNSKANHNGNLSASDFLGFCPISFAKLEERLAMCAPLDASHNMETVRPDATQARNKTEVSMA</sequence>
<name>A0ACB9HR01_9ASTR</name>